<dbReference type="InParanoid" id="A0A804MMM9"/>
<dbReference type="Pfam" id="PF11265">
    <property type="entry name" value="Med25_VWA"/>
    <property type="match status" value="1"/>
</dbReference>
<organism evidence="4 5">
    <name type="scientific">Zea mays</name>
    <name type="common">Maize</name>
    <dbReference type="NCBI Taxonomy" id="4577"/>
    <lineage>
        <taxon>Eukaryota</taxon>
        <taxon>Viridiplantae</taxon>
        <taxon>Streptophyta</taxon>
        <taxon>Embryophyta</taxon>
        <taxon>Tracheophyta</taxon>
        <taxon>Spermatophyta</taxon>
        <taxon>Magnoliopsida</taxon>
        <taxon>Liliopsida</taxon>
        <taxon>Poales</taxon>
        <taxon>Poaceae</taxon>
        <taxon>PACMAD clade</taxon>
        <taxon>Panicoideae</taxon>
        <taxon>Andropogonodae</taxon>
        <taxon>Andropogoneae</taxon>
        <taxon>Tripsacinae</taxon>
        <taxon>Zea</taxon>
    </lineage>
</organism>
<evidence type="ECO:0000256" key="2">
    <source>
        <dbReference type="ARBA" id="ARBA00019694"/>
    </source>
</evidence>
<keyword evidence="6" id="KW-1267">Proteomics identification</keyword>
<dbReference type="OrthoDB" id="7690434at2759"/>
<evidence type="ECO:0000313" key="4">
    <source>
        <dbReference type="EnsemblPlants" id="Zm00001eb097890_P002"/>
    </source>
</evidence>
<evidence type="ECO:0000259" key="3">
    <source>
        <dbReference type="Pfam" id="PF11265"/>
    </source>
</evidence>
<dbReference type="PANTHER" id="PTHR12433">
    <property type="entry name" value="MEDIATOR OF RNA POLYMERASE II TRANSCRIPTION SUBUNIT 25"/>
    <property type="match status" value="1"/>
</dbReference>
<dbReference type="InterPro" id="IPR021419">
    <property type="entry name" value="Mediator_Med25_VWA"/>
</dbReference>
<accession>A0A804MMM9</accession>
<dbReference type="GO" id="GO:0005667">
    <property type="term" value="C:transcription regulator complex"/>
    <property type="evidence" value="ECO:0000318"/>
    <property type="project" value="GO_Central"/>
</dbReference>
<comment type="similarity">
    <text evidence="1">Belongs to the Mediator complex subunit 25 family.</text>
</comment>
<dbReference type="EnsemblPlants" id="Zm00001eb097890_T002">
    <property type="protein sequence ID" value="Zm00001eb097890_P002"/>
    <property type="gene ID" value="Zm00001eb097890"/>
</dbReference>
<dbReference type="Proteomes" id="UP000007305">
    <property type="component" value="Chromosome 2"/>
</dbReference>
<protein>
    <recommendedName>
        <fullName evidence="2">Mediator of RNA polymerase II transcription subunit 25</fullName>
    </recommendedName>
</protein>
<reference evidence="4" key="2">
    <citation type="submission" date="2019-07" db="EMBL/GenBank/DDBJ databases">
        <authorList>
            <person name="Seetharam A."/>
            <person name="Woodhouse M."/>
            <person name="Cannon E."/>
        </authorList>
    </citation>
    <scope>NUCLEOTIDE SEQUENCE [LARGE SCALE GENOMIC DNA]</scope>
    <source>
        <strain evidence="4">cv. B73</strain>
    </source>
</reference>
<dbReference type="PANTHER" id="PTHR12433:SF11">
    <property type="entry name" value="MEDIATOR OF RNA POLYMERASE II TRANSCRIPTION SUBUNIT 25"/>
    <property type="match status" value="1"/>
</dbReference>
<evidence type="ECO:0000256" key="1">
    <source>
        <dbReference type="ARBA" id="ARBA00009102"/>
    </source>
</evidence>
<proteinExistence type="evidence at protein level"/>
<evidence type="ECO:0000313" key="5">
    <source>
        <dbReference type="Proteomes" id="UP000007305"/>
    </source>
</evidence>
<gene>
    <name evidence="4" type="primary">LOC103647359</name>
</gene>
<feature type="domain" description="Mediator of RNA polymerase II transcription subunit 25 von Willebrand factor type A" evidence="3">
    <location>
        <begin position="44"/>
        <end position="202"/>
    </location>
</feature>
<dbReference type="FunCoup" id="A0A804MMM9">
    <property type="interactions" value="1757"/>
</dbReference>
<reference evidence="4" key="3">
    <citation type="submission" date="2021-05" db="UniProtKB">
        <authorList>
            <consortium name="EnsemblPlants"/>
        </authorList>
    </citation>
    <scope>IDENTIFICATION</scope>
    <source>
        <strain evidence="4">cv. B73</strain>
    </source>
</reference>
<dbReference type="Gramene" id="Zm00001eb097890_T002">
    <property type="protein sequence ID" value="Zm00001eb097890_P002"/>
    <property type="gene ID" value="Zm00001eb097890"/>
</dbReference>
<reference evidence="5" key="1">
    <citation type="submission" date="2015-12" db="EMBL/GenBank/DDBJ databases">
        <title>Update maize B73 reference genome by single molecule sequencing technologies.</title>
        <authorList>
            <consortium name="Maize Genome Sequencing Project"/>
            <person name="Ware D."/>
        </authorList>
    </citation>
    <scope>NUCLEOTIDE SEQUENCE [LARGE SCALE GENOMIC DNA]</scope>
    <source>
        <strain evidence="5">cv. B73</strain>
    </source>
</reference>
<keyword evidence="5" id="KW-1185">Reference proteome</keyword>
<sequence>MAAADRQLVVAVEGTAALGPYWSTIVAEYVEKIVRSFCASELPGQRSGWTKDVDAFLSWLSGILFSGGGFSEASTCEGLAEALKILQGNPNTTQGHQNHEAQKHCILVAASNPYPLPTPVYCLPTQSTDHKENIETSKEPSIADAETVAKSFAQCSVSLSVISPKQLPTLKAIYNAGKRNLRAADPSVDHAKNPHFLVLLSENFMEARTALSRPLHGNLAPNQTITKMDTAPAVTMPGPTSNGNSSVNAMAGRQPIVGGISTTSVKVEPTTMPPIVSAPAFSHVTPISNVASQGISALQTSSPSLISQEANMGNDNVQEHKPIINPVQQPIRPGGHGSLLNNLSQVRLMNSTSLGGGATSMGLPNMGATPIQVHMSNMISSGMTSTPSVISSMSGPGQPISTQQMVQSTALGSFGSNTPTVTGNSTIAVSSSLTNNQSSMGMGQSVQSVAQGGLVSGSQLGQGGIVANQNVMSTLGPTAISSTPAMMPTPGMVPQTGVNSLGVNNNSAMNMPITQQHANAQQPPPKYVKIWEGTLSGQRQGQPVIICKLEGYRSGTASETLAADWPETMQIVRLIAQEHMNNKQYVGKADFLVFRTLNHHGFLVQLQEKKLCAVIQLPSQTLLLSMADKAGRLIGMLFPGVILIVVKLINVLHNYLHLLNDLFPGHGGVQTAGLNSADTNAATAATAISTAAAAAATTHAYAAARPPTSAITDATPATAAADATDAAAATFADAAADAIDAAADAANAAANAASTATDAASTATDAANAAAAAATTTTTTTDTASAATDAANAAAAAATDAASTATDAANAAAAATDAASTATDAANAAAAATDAASTAAATPDGGYRNGAAVHAGAQSGSADDAREDYATGAGQHAWGRLPTLSTFYQQASDELRVYTDPSVEMSTSFDRVRE</sequence>
<dbReference type="AlphaFoldDB" id="A0A804MMM9"/>
<name>A0A804MMM9_MAIZE</name>
<evidence type="ECO:0007829" key="6">
    <source>
        <dbReference type="PeptideAtlas" id="A0A804MMM9"/>
    </source>
</evidence>
<dbReference type="GO" id="GO:0016592">
    <property type="term" value="C:mediator complex"/>
    <property type="evidence" value="ECO:0000318"/>
    <property type="project" value="GO_Central"/>
</dbReference>
<dbReference type="GO" id="GO:0045944">
    <property type="term" value="P:positive regulation of transcription by RNA polymerase II"/>
    <property type="evidence" value="ECO:0000318"/>
    <property type="project" value="GO_Central"/>
</dbReference>